<name>H5V2D1_ATLHE</name>
<dbReference type="Proteomes" id="UP000010297">
    <property type="component" value="Unassembled WGS sequence"/>
</dbReference>
<evidence type="ECO:0000313" key="2">
    <source>
        <dbReference type="Proteomes" id="UP000010297"/>
    </source>
</evidence>
<keyword evidence="2" id="KW-1185">Reference proteome</keyword>
<comment type="caution">
    <text evidence="1">The sequence shown here is derived from an EMBL/GenBank/DDBJ whole genome shotgun (WGS) entry which is preliminary data.</text>
</comment>
<organism evidence="1 2">
    <name type="scientific">Atlantibacter hermannii NBRC 105704</name>
    <dbReference type="NCBI Taxonomy" id="1115512"/>
    <lineage>
        <taxon>Bacteria</taxon>
        <taxon>Pseudomonadati</taxon>
        <taxon>Pseudomonadota</taxon>
        <taxon>Gammaproteobacteria</taxon>
        <taxon>Enterobacterales</taxon>
        <taxon>Enterobacteriaceae</taxon>
        <taxon>Atlantibacter</taxon>
    </lineage>
</organism>
<dbReference type="EMBL" id="BAFF01000005">
    <property type="protein sequence ID" value="GAB52139.1"/>
    <property type="molecule type" value="Genomic_DNA"/>
</dbReference>
<accession>H5V2D1</accession>
<reference evidence="1 2" key="1">
    <citation type="submission" date="2012-02" db="EMBL/GenBank/DDBJ databases">
        <title>Whole genome shotgun sequence of Escherichia hermannii NBRC 105704.</title>
        <authorList>
            <person name="Yoshida I."/>
            <person name="Hosoyama A."/>
            <person name="Tsuchikane K."/>
            <person name="Katsumata H."/>
            <person name="Yamazaki S."/>
            <person name="Fujita N."/>
        </authorList>
    </citation>
    <scope>NUCLEOTIDE SEQUENCE [LARGE SCALE GENOMIC DNA]</scope>
    <source>
        <strain evidence="1 2">NBRC 105704</strain>
    </source>
</reference>
<sequence>MPEQQFIHTRRLKAERRYQTVVNPVARNWLNIFQRIGWADKQTSTALIALAFINNDIARLNSDRLKRTCLNAGLAGIFFDNAANAGSPCAGWRREQV</sequence>
<protein>
    <submittedName>
        <fullName evidence="1">Uncharacterized protein</fullName>
    </submittedName>
</protein>
<proteinExistence type="predicted"/>
<gene>
    <name evidence="1" type="ORF">EH105704_05_01440</name>
</gene>
<dbReference type="AlphaFoldDB" id="H5V2D1"/>
<evidence type="ECO:0000313" key="1">
    <source>
        <dbReference type="EMBL" id="GAB52139.1"/>
    </source>
</evidence>